<evidence type="ECO:0000313" key="7">
    <source>
        <dbReference type="EMBL" id="OEU16326.1"/>
    </source>
</evidence>
<keyword evidence="8" id="KW-1185">Reference proteome</keyword>
<dbReference type="UniPathway" id="UPA00378"/>
<comment type="pathway">
    <text evidence="1">Protein modification; protein glycosylation.</text>
</comment>
<dbReference type="Gene3D" id="3.40.50.11660">
    <property type="entry name" value="Glycosyl transferase family 10, C-terminal domain"/>
    <property type="match status" value="1"/>
</dbReference>
<keyword evidence="4 5" id="KW-0808">Transferase</keyword>
<reference evidence="7 8" key="1">
    <citation type="submission" date="2016-09" db="EMBL/GenBank/DDBJ databases">
        <title>Extensive genetic diversity and differential bi-allelic expression allows diatom success in the polar Southern Ocean.</title>
        <authorList>
            <consortium name="DOE Joint Genome Institute"/>
            <person name="Mock T."/>
            <person name="Otillar R.P."/>
            <person name="Strauss J."/>
            <person name="Dupont C."/>
            <person name="Frickenhaus S."/>
            <person name="Maumus F."/>
            <person name="Mcmullan M."/>
            <person name="Sanges R."/>
            <person name="Schmutz J."/>
            <person name="Toseland A."/>
            <person name="Valas R."/>
            <person name="Veluchamy A."/>
            <person name="Ward B.J."/>
            <person name="Allen A."/>
            <person name="Barry K."/>
            <person name="Falciatore A."/>
            <person name="Ferrante M."/>
            <person name="Fortunato A.E."/>
            <person name="Gloeckner G."/>
            <person name="Gruber A."/>
            <person name="Hipkin R."/>
            <person name="Janech M."/>
            <person name="Kroth P."/>
            <person name="Leese F."/>
            <person name="Lindquist E."/>
            <person name="Lyon B.R."/>
            <person name="Martin J."/>
            <person name="Mayer C."/>
            <person name="Parker M."/>
            <person name="Quesneville H."/>
            <person name="Raymond J."/>
            <person name="Uhlig C."/>
            <person name="Valentin K.U."/>
            <person name="Worden A.Z."/>
            <person name="Armbrust E.V."/>
            <person name="Bowler C."/>
            <person name="Green B."/>
            <person name="Moulton V."/>
            <person name="Van Oosterhout C."/>
            <person name="Grigoriev I."/>
        </authorList>
    </citation>
    <scope>NUCLEOTIDE SEQUENCE [LARGE SCALE GENOMIC DNA]</scope>
    <source>
        <strain evidence="7 8">CCMP1102</strain>
    </source>
</reference>
<comment type="similarity">
    <text evidence="2 5">Belongs to the glycosyltransferase 10 family.</text>
</comment>
<keyword evidence="3 5" id="KW-0328">Glycosyltransferase</keyword>
<dbReference type="GO" id="GO:0032580">
    <property type="term" value="C:Golgi cisterna membrane"/>
    <property type="evidence" value="ECO:0007669"/>
    <property type="project" value="UniProtKB-SubCell"/>
</dbReference>
<dbReference type="InParanoid" id="A0A1E7FDX5"/>
<dbReference type="AlphaFoldDB" id="A0A1E7FDX5"/>
<name>A0A1E7FDX5_9STRA</name>
<evidence type="ECO:0000256" key="4">
    <source>
        <dbReference type="ARBA" id="ARBA00022679"/>
    </source>
</evidence>
<evidence type="ECO:0000313" key="8">
    <source>
        <dbReference type="Proteomes" id="UP000095751"/>
    </source>
</evidence>
<dbReference type="InterPro" id="IPR038577">
    <property type="entry name" value="GT10-like_C_sf"/>
</dbReference>
<dbReference type="EMBL" id="KV784358">
    <property type="protein sequence ID" value="OEU16326.1"/>
    <property type="molecule type" value="Genomic_DNA"/>
</dbReference>
<evidence type="ECO:0000256" key="3">
    <source>
        <dbReference type="ARBA" id="ARBA00022676"/>
    </source>
</evidence>
<dbReference type="OrthoDB" id="427096at2759"/>
<dbReference type="EC" id="2.4.1.-" evidence="5"/>
<gene>
    <name evidence="7" type="ORF">FRACYDRAFT_169403</name>
</gene>
<dbReference type="PANTHER" id="PTHR11929">
    <property type="entry name" value="ALPHA- 1,3 -FUCOSYLTRANSFERASE"/>
    <property type="match status" value="1"/>
</dbReference>
<keyword evidence="5" id="KW-0333">Golgi apparatus</keyword>
<evidence type="ECO:0000256" key="5">
    <source>
        <dbReference type="RuleBase" id="RU003832"/>
    </source>
</evidence>
<dbReference type="Pfam" id="PF00852">
    <property type="entry name" value="Glyco_transf_10"/>
    <property type="match status" value="1"/>
</dbReference>
<organism evidence="7 8">
    <name type="scientific">Fragilariopsis cylindrus CCMP1102</name>
    <dbReference type="NCBI Taxonomy" id="635003"/>
    <lineage>
        <taxon>Eukaryota</taxon>
        <taxon>Sar</taxon>
        <taxon>Stramenopiles</taxon>
        <taxon>Ochrophyta</taxon>
        <taxon>Bacillariophyta</taxon>
        <taxon>Bacillariophyceae</taxon>
        <taxon>Bacillariophycidae</taxon>
        <taxon>Bacillariales</taxon>
        <taxon>Bacillariaceae</taxon>
        <taxon>Fragilariopsis</taxon>
    </lineage>
</organism>
<protein>
    <recommendedName>
        <fullName evidence="5">Fucosyltransferase</fullName>
        <ecNumber evidence="5">2.4.1.-</ecNumber>
    </recommendedName>
</protein>
<keyword evidence="5" id="KW-0812">Transmembrane</keyword>
<dbReference type="Proteomes" id="UP000095751">
    <property type="component" value="Unassembled WGS sequence"/>
</dbReference>
<evidence type="ECO:0000256" key="1">
    <source>
        <dbReference type="ARBA" id="ARBA00004922"/>
    </source>
</evidence>
<dbReference type="InterPro" id="IPR055270">
    <property type="entry name" value="Glyco_tran_10_C"/>
</dbReference>
<evidence type="ECO:0000259" key="6">
    <source>
        <dbReference type="Pfam" id="PF00852"/>
    </source>
</evidence>
<comment type="subcellular location">
    <subcellularLocation>
        <location evidence="5">Golgi apparatus</location>
        <location evidence="5">Golgi stack membrane</location>
        <topology evidence="5">Single-pass type II membrane protein</topology>
    </subcellularLocation>
</comment>
<dbReference type="PANTHER" id="PTHR11929:SF194">
    <property type="entry name" value="ALPHA-(1,3)-FUCOSYLTRANSFERASE 10"/>
    <property type="match status" value="1"/>
</dbReference>
<dbReference type="SUPFAM" id="SSF53756">
    <property type="entry name" value="UDP-Glycosyltransferase/glycogen phosphorylase"/>
    <property type="match status" value="1"/>
</dbReference>
<proteinExistence type="inferred from homology"/>
<keyword evidence="5" id="KW-0472">Membrane</keyword>
<feature type="domain" description="Fucosyltransferase C-terminal" evidence="6">
    <location>
        <begin position="133"/>
        <end position="303"/>
    </location>
</feature>
<dbReference type="KEGG" id="fcy:FRACYDRAFT_169403"/>
<dbReference type="GO" id="GO:0046920">
    <property type="term" value="F:alpha-(1-&gt;3)-fucosyltransferase activity"/>
    <property type="evidence" value="ECO:0007669"/>
    <property type="project" value="TreeGrafter"/>
</dbReference>
<evidence type="ECO:0000256" key="2">
    <source>
        <dbReference type="ARBA" id="ARBA00008919"/>
    </source>
</evidence>
<sequence>MKPKSAVVMTEHCMDPTVHLFPTEIPPITGDHMPPIIIKSSIDKELQEGDLDKVECNIPCEQEKGSVFGDGDYFIDGESWKITHGKNVKIERTDFMKDHFYSTQSLMSSVPLTNFDIKIHSLRNRPAIDFDTAKEKAIYLVNSDCSASSTKRNRWYDGVTGKIKVDSYAHCGHNIEVPEGMSISTPEGRIALMKQYRIVLAFDDTTSNDHISSMVWEAFVSGAVPVVVGADNIRDRLPHNSFINVKDYQKWDDLASYVEKVVKDKELWNSYHKWRDDDKILSALEATYEFSQTDPTCRLCRWAYAKKYGLGWDHTKQVVRSIPKIPKDKFCTTADNGLVSKPFSEHWVTKSAGGSEKVLEEDSEGESCSSLVADGDTVKAHRKVVQHDGVTDFIITESKNENTDTEIILRLKFPGVRNPDGACFYNTHTLVPTTRGAKVSSASIQDNVVKVTIIADWETSVRSTGEGIMELVIQKGSDESMEEDSPPKRIRIIIEDISPIHDKMTEYLASSFAKLMIKDFVDPVGIFFVDS</sequence>
<dbReference type="InterPro" id="IPR001503">
    <property type="entry name" value="Glyco_trans_10"/>
</dbReference>
<accession>A0A1E7FDX5</accession>